<evidence type="ECO:0000313" key="3">
    <source>
        <dbReference type="Proteomes" id="UP000683520"/>
    </source>
</evidence>
<organism evidence="2 3">
    <name type="scientific">Corynebacterium coyleae</name>
    <dbReference type="NCBI Taxonomy" id="53374"/>
    <lineage>
        <taxon>Bacteria</taxon>
        <taxon>Bacillati</taxon>
        <taxon>Actinomycetota</taxon>
        <taxon>Actinomycetes</taxon>
        <taxon>Mycobacteriales</taxon>
        <taxon>Corynebacteriaceae</taxon>
        <taxon>Corynebacterium</taxon>
    </lineage>
</organism>
<dbReference type="Pfam" id="PF00733">
    <property type="entry name" value="Asn_synthase"/>
    <property type="match status" value="1"/>
</dbReference>
<dbReference type="InterPro" id="IPR001962">
    <property type="entry name" value="Asn_synthase"/>
</dbReference>
<proteinExistence type="predicted"/>
<dbReference type="Gene3D" id="3.40.50.620">
    <property type="entry name" value="HUPs"/>
    <property type="match status" value="1"/>
</dbReference>
<gene>
    <name evidence="2" type="ORF">I6L55_01420</name>
</gene>
<dbReference type="RefSeq" id="WP_167594455.1">
    <property type="nucleotide sequence ID" value="NZ_CP047198.1"/>
</dbReference>
<evidence type="ECO:0000313" key="2">
    <source>
        <dbReference type="EMBL" id="QXB18805.1"/>
    </source>
</evidence>
<dbReference type="SUPFAM" id="SSF52402">
    <property type="entry name" value="Adenine nucleotide alpha hydrolases-like"/>
    <property type="match status" value="1"/>
</dbReference>
<keyword evidence="3" id="KW-1185">Reference proteome</keyword>
<accession>A0ABX8KX59</accession>
<feature type="domain" description="Asparagine synthetase" evidence="1">
    <location>
        <begin position="146"/>
        <end position="219"/>
    </location>
</feature>
<evidence type="ECO:0000259" key="1">
    <source>
        <dbReference type="Pfam" id="PF00733"/>
    </source>
</evidence>
<dbReference type="GeneID" id="92748831"/>
<protein>
    <recommendedName>
        <fullName evidence="1">Asparagine synthetase domain-containing protein</fullName>
    </recommendedName>
</protein>
<dbReference type="EMBL" id="CP077302">
    <property type="protein sequence ID" value="QXB18805.1"/>
    <property type="molecule type" value="Genomic_DNA"/>
</dbReference>
<dbReference type="Proteomes" id="UP000683520">
    <property type="component" value="Chromosome"/>
</dbReference>
<dbReference type="InterPro" id="IPR014729">
    <property type="entry name" value="Rossmann-like_a/b/a_fold"/>
</dbReference>
<reference evidence="2 3" key="1">
    <citation type="submission" date="2021-06" db="EMBL/GenBank/DDBJ databases">
        <title>FDA dAtabase for Regulatory Grade micrObial Sequences (FDA-ARGOS): Supporting development and validation of Infectious Disease Dx tests.</title>
        <authorList>
            <person name="Sproer C."/>
            <person name="Gronow S."/>
            <person name="Severitt S."/>
            <person name="Schroder I."/>
            <person name="Tallon L."/>
            <person name="Sadzewicz L."/>
            <person name="Zhao X."/>
            <person name="Boylan J."/>
            <person name="Ott S."/>
            <person name="Bowen H."/>
            <person name="Vavikolanu K."/>
            <person name="Mehta A."/>
            <person name="Aluvathingal J."/>
            <person name="Nadendla S."/>
            <person name="Lowell S."/>
            <person name="Myers T."/>
            <person name="Yan Y."/>
        </authorList>
    </citation>
    <scope>NUCLEOTIDE SEQUENCE [LARGE SCALE GENOMIC DNA]</scope>
    <source>
        <strain evidence="2 3">FDAARGOS 1425</strain>
    </source>
</reference>
<name>A0ABX8KX59_9CORY</name>
<sequence length="520" mass="57472">MTSKTGRLRYESSVWGSYATLVGDKGTDRIYGWATVPSLETLHYGQSDQFIVVSNRPLLAALTLNDGSLHRIQLDDKYALEYLNFGYSVSGVTPFHGVTTLPPRSSLQIAGGSLSIGAAPEEPELTIEESKDRWSEGVPELVNAFKASVQRSVANRSTDSVQLRLSGGLDSRLMLGLFKDIEGIELTAVTQGSKDSQEVMVAAELAERAKVSHLVVVPSPIDPSSWINSLAGSIRESQGMIPSESLVAPYKSAAPLSPGENLVAGQWPLFKGVLDKAANNSLDRVRATFSRIDAQLLNPELNVYTQDVFGQWLSSVAALSNLELLYMHGYDLRSSRYLQPHSIQIDRESQVMYPFCDSEVVAAAKSLPTINRMQNISAFLALREIWEESLKVPHAYGKGFRFEANQPLSGVSGPDYEARYGAPRPYNGPVWKQSENGPDFSRYFTNPIGDTAAWIVRHTEWEDVKALLSDEFSQSIERVAGSPSNVVTELFPVRAGRKIFNLRLQRVALVLLWRTKSWLE</sequence>